<dbReference type="KEGG" id="aswu:HUW51_14210"/>
<evidence type="ECO:0000313" key="2">
    <source>
        <dbReference type="Proteomes" id="UP000515237"/>
    </source>
</evidence>
<accession>A0A7G7G9I2</accession>
<reference evidence="1 2" key="1">
    <citation type="journal article" date="2018" name="Int. J. Syst. Evol. Microbiol.">
        <title>Adhaeribacter swui sp. nov., isolated from wet mud.</title>
        <authorList>
            <person name="Kim D.U."/>
            <person name="Kim K.W."/>
            <person name="Kang M.S."/>
            <person name="Kim J.Y."/>
            <person name="Jang J.H."/>
            <person name="Kim M.K."/>
        </authorList>
    </citation>
    <scope>NUCLEOTIDE SEQUENCE [LARGE SCALE GENOMIC DNA]</scope>
    <source>
        <strain evidence="1 2">KCTC 52873</strain>
    </source>
</reference>
<dbReference type="SUPFAM" id="SSF53756">
    <property type="entry name" value="UDP-Glycosyltransferase/glycogen phosphorylase"/>
    <property type="match status" value="1"/>
</dbReference>
<dbReference type="AlphaFoldDB" id="A0A7G7G9I2"/>
<gene>
    <name evidence="1" type="ORF">HUW51_14210</name>
</gene>
<organism evidence="1 2">
    <name type="scientific">Adhaeribacter swui</name>
    <dbReference type="NCBI Taxonomy" id="2086471"/>
    <lineage>
        <taxon>Bacteria</taxon>
        <taxon>Pseudomonadati</taxon>
        <taxon>Bacteroidota</taxon>
        <taxon>Cytophagia</taxon>
        <taxon>Cytophagales</taxon>
        <taxon>Hymenobacteraceae</taxon>
        <taxon>Adhaeribacter</taxon>
    </lineage>
</organism>
<dbReference type="Proteomes" id="UP000515237">
    <property type="component" value="Chromosome"/>
</dbReference>
<evidence type="ECO:0000313" key="1">
    <source>
        <dbReference type="EMBL" id="QNF33816.1"/>
    </source>
</evidence>
<dbReference type="RefSeq" id="WP_185270298.1">
    <property type="nucleotide sequence ID" value="NZ_CP055156.1"/>
</dbReference>
<evidence type="ECO:0008006" key="3">
    <source>
        <dbReference type="Google" id="ProtNLM"/>
    </source>
</evidence>
<name>A0A7G7G9I2_9BACT</name>
<keyword evidence="2" id="KW-1185">Reference proteome</keyword>
<dbReference type="Gene3D" id="3.40.50.2000">
    <property type="entry name" value="Glycogen Phosphorylase B"/>
    <property type="match status" value="2"/>
</dbReference>
<protein>
    <recommendedName>
        <fullName evidence="3">Glycosyltransferase family 4 protein</fullName>
    </recommendedName>
</protein>
<dbReference type="EMBL" id="CP055156">
    <property type="protein sequence ID" value="QNF33816.1"/>
    <property type="molecule type" value="Genomic_DNA"/>
</dbReference>
<proteinExistence type="predicted"/>
<sequence length="406" mass="47284">MKNVLWVSIAFPPKSDPECLQNAKYFKYLSIIEGIDINVVTSKIPTLFMPYDAQLESYVSKSQSKVEIKIAENKLTNFLIRKISPNILQNPDSKFTFHWQWRQVTRQITTKPDVIYSRSFPLSSSIMALKLKKFYQVPWVMHLSDPWADSPLHAYTGETYISHKKMEKECFENADKICLTSNLTIEHYKILYPNYKHKFVLFPNVFDNDDILKSEFVFEKKLKFVYTGGLVEERSPKVLFETLDEMFTYNSSLFDNVEFLFAGALDRYNKGLFDSCTLPFVKHLGEMPFKNALALQRNADVLLVIDNPIKDPRQAMYFPSKLLDYMTAKRRVLAITSKNSSSWEIIEKGLGDVVEHKNKELLKEYISRAINAFTAKRRGYFEISHIDPLYDAEYNAKRLAQIIETL</sequence>